<evidence type="ECO:0000313" key="1">
    <source>
        <dbReference type="EMBL" id="ASD63692.1"/>
    </source>
</evidence>
<protein>
    <recommendedName>
        <fullName evidence="3">Lipoprotein</fullName>
    </recommendedName>
</protein>
<name>A0A1Z3N883_BDEBC</name>
<evidence type="ECO:0000313" key="2">
    <source>
        <dbReference type="Proteomes" id="UP000197003"/>
    </source>
</evidence>
<proteinExistence type="predicted"/>
<gene>
    <name evidence="1" type="ORF">B9G79_08950</name>
</gene>
<organism evidence="1 2">
    <name type="scientific">Bdellovibrio bacteriovorus</name>
    <dbReference type="NCBI Taxonomy" id="959"/>
    <lineage>
        <taxon>Bacteria</taxon>
        <taxon>Pseudomonadati</taxon>
        <taxon>Bdellovibrionota</taxon>
        <taxon>Bdellovibrionia</taxon>
        <taxon>Bdellovibrionales</taxon>
        <taxon>Pseudobdellovibrionaceae</taxon>
        <taxon>Bdellovibrio</taxon>
    </lineage>
</organism>
<dbReference type="AlphaFoldDB" id="A0A1Z3N883"/>
<dbReference type="OrthoDB" id="5294333at2"/>
<dbReference type="Proteomes" id="UP000197003">
    <property type="component" value="Chromosome"/>
</dbReference>
<dbReference type="RefSeq" id="WP_088565215.1">
    <property type="nucleotide sequence ID" value="NZ_CP020946.1"/>
</dbReference>
<dbReference type="EMBL" id="CP020946">
    <property type="protein sequence ID" value="ASD63692.1"/>
    <property type="molecule type" value="Genomic_DNA"/>
</dbReference>
<accession>A0A1Z3N883</accession>
<evidence type="ECO:0008006" key="3">
    <source>
        <dbReference type="Google" id="ProtNLM"/>
    </source>
</evidence>
<sequence>MKKLLLVLSVMGTLAACSHGNCRAQKEAQKNAPKSEVVVEKSKATDRVKVFKYDGSLQCGQGKKIAPAEMQKDLKGIEVFSSSNQNDGMMRIQLCGSPTGNANVYEIDRKDLDAALKLGFKEWLAE</sequence>
<reference evidence="1 2" key="1">
    <citation type="submission" date="2017-04" db="EMBL/GenBank/DDBJ databases">
        <title>Whole genome sequence of Bdellovibrio bacteriovorus strain SSB218315.</title>
        <authorList>
            <person name="Oyedara O."/>
            <person name="Rodriguez-Perez M.A."/>
        </authorList>
    </citation>
    <scope>NUCLEOTIDE SEQUENCE [LARGE SCALE GENOMIC DNA]</scope>
    <source>
        <strain evidence="1 2">SSB218315</strain>
    </source>
</reference>
<dbReference type="PROSITE" id="PS51257">
    <property type="entry name" value="PROKAR_LIPOPROTEIN"/>
    <property type="match status" value="1"/>
</dbReference>